<accession>A0A2R6Q0U9</accession>
<dbReference type="Gene3D" id="3.80.10.10">
    <property type="entry name" value="Ribonuclease Inhibitor"/>
    <property type="match status" value="6"/>
</dbReference>
<evidence type="ECO:0000256" key="2">
    <source>
        <dbReference type="ARBA" id="ARBA00008684"/>
    </source>
</evidence>
<evidence type="ECO:0000256" key="9">
    <source>
        <dbReference type="ARBA" id="ARBA00022741"/>
    </source>
</evidence>
<evidence type="ECO:0000256" key="16">
    <source>
        <dbReference type="PROSITE-ProRule" id="PRU10141"/>
    </source>
</evidence>
<keyword evidence="12 18" id="KW-1133">Transmembrane helix</keyword>
<dbReference type="SUPFAM" id="SSF52047">
    <property type="entry name" value="RNI-like"/>
    <property type="match status" value="1"/>
</dbReference>
<dbReference type="SMART" id="SM00369">
    <property type="entry name" value="LRR_TYP"/>
    <property type="match status" value="8"/>
</dbReference>
<dbReference type="FunFam" id="3.80.10.10:FF:000095">
    <property type="entry name" value="LRR receptor-like serine/threonine-protein kinase GSO1"/>
    <property type="match status" value="1"/>
</dbReference>
<dbReference type="FunFam" id="3.80.10.10:FF:000393">
    <property type="entry name" value="LRR receptor-like serine/threonine-protein kinase RCH1"/>
    <property type="match status" value="1"/>
</dbReference>
<evidence type="ECO:0000256" key="10">
    <source>
        <dbReference type="ARBA" id="ARBA00022777"/>
    </source>
</evidence>
<feature type="transmembrane region" description="Helical" evidence="18">
    <location>
        <begin position="965"/>
        <end position="986"/>
    </location>
</feature>
<keyword evidence="4" id="KW-0433">Leucine-rich repeat</keyword>
<keyword evidence="6 18" id="KW-0812">Transmembrane</keyword>
<dbReference type="SMART" id="SM00220">
    <property type="entry name" value="S_TKc"/>
    <property type="match status" value="1"/>
</dbReference>
<dbReference type="Pfam" id="PF00069">
    <property type="entry name" value="Pkinase"/>
    <property type="match status" value="1"/>
</dbReference>
<dbReference type="InterPro" id="IPR003591">
    <property type="entry name" value="Leu-rich_rpt_typical-subtyp"/>
</dbReference>
<dbReference type="PROSITE" id="PS00107">
    <property type="entry name" value="PROTEIN_KINASE_ATP"/>
    <property type="match status" value="1"/>
</dbReference>
<dbReference type="STRING" id="1590841.A0A2R6Q0U9"/>
<dbReference type="GO" id="GO:0001653">
    <property type="term" value="F:peptide receptor activity"/>
    <property type="evidence" value="ECO:0007669"/>
    <property type="project" value="UniProtKB-ARBA"/>
</dbReference>
<evidence type="ECO:0000256" key="1">
    <source>
        <dbReference type="ARBA" id="ARBA00004167"/>
    </source>
</evidence>
<evidence type="ECO:0000256" key="18">
    <source>
        <dbReference type="SAM" id="Phobius"/>
    </source>
</evidence>
<protein>
    <submittedName>
        <fullName evidence="20">LRR receptor-like serine/threonine-protein kinase</fullName>
    </submittedName>
</protein>
<feature type="transmembrane region" description="Helical" evidence="18">
    <location>
        <begin position="252"/>
        <end position="273"/>
    </location>
</feature>
<comment type="caution">
    <text evidence="20">The sequence shown here is derived from an EMBL/GenBank/DDBJ whole genome shotgun (WGS) entry which is preliminary data.</text>
</comment>
<dbReference type="GO" id="GO:0005524">
    <property type="term" value="F:ATP binding"/>
    <property type="evidence" value="ECO:0007669"/>
    <property type="project" value="UniProtKB-UniRule"/>
</dbReference>
<reference evidence="20 21" key="1">
    <citation type="submission" date="2017-07" db="EMBL/GenBank/DDBJ databases">
        <title>An improved, manually edited Actinidia chinensis var. chinensis (kiwifruit) genome highlights the challenges associated with draft genomes and gene prediction in plants.</title>
        <authorList>
            <person name="Pilkington S."/>
            <person name="Crowhurst R."/>
            <person name="Hilario E."/>
            <person name="Nardozza S."/>
            <person name="Fraser L."/>
            <person name="Peng Y."/>
            <person name="Gunaseelan K."/>
            <person name="Simpson R."/>
            <person name="Tahir J."/>
            <person name="Deroles S."/>
            <person name="Templeton K."/>
            <person name="Luo Z."/>
            <person name="Davy M."/>
            <person name="Cheng C."/>
            <person name="Mcneilage M."/>
            <person name="Scaglione D."/>
            <person name="Liu Y."/>
            <person name="Zhang Q."/>
            <person name="Datson P."/>
            <person name="De Silva N."/>
            <person name="Gardiner S."/>
            <person name="Bassett H."/>
            <person name="Chagne D."/>
            <person name="Mccallum J."/>
            <person name="Dzierzon H."/>
            <person name="Deng C."/>
            <person name="Wang Y.-Y."/>
            <person name="Barron N."/>
            <person name="Manako K."/>
            <person name="Bowen J."/>
            <person name="Foster T."/>
            <person name="Erridge Z."/>
            <person name="Tiffin H."/>
            <person name="Waite C."/>
            <person name="Davies K."/>
            <person name="Grierson E."/>
            <person name="Laing W."/>
            <person name="Kirk R."/>
            <person name="Chen X."/>
            <person name="Wood M."/>
            <person name="Montefiori M."/>
            <person name="Brummell D."/>
            <person name="Schwinn K."/>
            <person name="Catanach A."/>
            <person name="Fullerton C."/>
            <person name="Li D."/>
            <person name="Meiyalaghan S."/>
            <person name="Nieuwenhuizen N."/>
            <person name="Read N."/>
            <person name="Prakash R."/>
            <person name="Hunter D."/>
            <person name="Zhang H."/>
            <person name="Mckenzie M."/>
            <person name="Knabel M."/>
            <person name="Harris A."/>
            <person name="Allan A."/>
            <person name="Chen A."/>
            <person name="Janssen B."/>
            <person name="Plunkett B."/>
            <person name="Dwamena C."/>
            <person name="Voogd C."/>
            <person name="Leif D."/>
            <person name="Lafferty D."/>
            <person name="Souleyre E."/>
            <person name="Varkonyi-Gasic E."/>
            <person name="Gambi F."/>
            <person name="Hanley J."/>
            <person name="Yao J.-L."/>
            <person name="Cheung J."/>
            <person name="David K."/>
            <person name="Warren B."/>
            <person name="Marsh K."/>
            <person name="Snowden K."/>
            <person name="Lin-Wang K."/>
            <person name="Brian L."/>
            <person name="Martinez-Sanchez M."/>
            <person name="Wang M."/>
            <person name="Ileperuma N."/>
            <person name="Macnee N."/>
            <person name="Campin R."/>
            <person name="Mcatee P."/>
            <person name="Drummond R."/>
            <person name="Espley R."/>
            <person name="Ireland H."/>
            <person name="Wu R."/>
            <person name="Atkinson R."/>
            <person name="Karunairetnam S."/>
            <person name="Bulley S."/>
            <person name="Chunkath S."/>
            <person name="Hanley Z."/>
            <person name="Storey R."/>
            <person name="Thrimawithana A."/>
            <person name="Thomson S."/>
            <person name="David C."/>
            <person name="Testolin R."/>
        </authorList>
    </citation>
    <scope>NUCLEOTIDE SEQUENCE [LARGE SCALE GENOMIC DNA]</scope>
    <source>
        <strain evidence="21">cv. Red5</strain>
        <tissue evidence="20">Young leaf</tissue>
    </source>
</reference>
<keyword evidence="21" id="KW-1185">Reference proteome</keyword>
<dbReference type="SUPFAM" id="SSF56112">
    <property type="entry name" value="Protein kinase-like (PK-like)"/>
    <property type="match status" value="1"/>
</dbReference>
<evidence type="ECO:0000256" key="6">
    <source>
        <dbReference type="ARBA" id="ARBA00022692"/>
    </source>
</evidence>
<dbReference type="FunFam" id="3.80.10.10:FF:000457">
    <property type="entry name" value="Probable LRR receptor-like serine/threonine-protein kinase At1g34110"/>
    <property type="match status" value="1"/>
</dbReference>
<dbReference type="GO" id="GO:0004674">
    <property type="term" value="F:protein serine/threonine kinase activity"/>
    <property type="evidence" value="ECO:0007669"/>
    <property type="project" value="UniProtKB-KW"/>
</dbReference>
<dbReference type="Gene3D" id="3.30.200.20">
    <property type="entry name" value="Phosphorylase Kinase, domain 1"/>
    <property type="match status" value="1"/>
</dbReference>
<dbReference type="FunFam" id="1.10.510.10:FF:000276">
    <property type="entry name" value="LRR receptor-like serine/threonine-protein kinase RCH1"/>
    <property type="match status" value="1"/>
</dbReference>
<keyword evidence="10 20" id="KW-0418">Kinase</keyword>
<keyword evidence="8" id="KW-0677">Repeat</keyword>
<dbReference type="SUPFAM" id="SSF52058">
    <property type="entry name" value="L domain-like"/>
    <property type="match status" value="1"/>
</dbReference>
<reference evidence="21" key="2">
    <citation type="journal article" date="2018" name="BMC Genomics">
        <title>A manually annotated Actinidia chinensis var. chinensis (kiwifruit) genome highlights the challenges associated with draft genomes and gene prediction in plants.</title>
        <authorList>
            <person name="Pilkington S.M."/>
            <person name="Crowhurst R."/>
            <person name="Hilario E."/>
            <person name="Nardozza S."/>
            <person name="Fraser L."/>
            <person name="Peng Y."/>
            <person name="Gunaseelan K."/>
            <person name="Simpson R."/>
            <person name="Tahir J."/>
            <person name="Deroles S.C."/>
            <person name="Templeton K."/>
            <person name="Luo Z."/>
            <person name="Davy M."/>
            <person name="Cheng C."/>
            <person name="McNeilage M."/>
            <person name="Scaglione D."/>
            <person name="Liu Y."/>
            <person name="Zhang Q."/>
            <person name="Datson P."/>
            <person name="De Silva N."/>
            <person name="Gardiner S.E."/>
            <person name="Bassett H."/>
            <person name="Chagne D."/>
            <person name="McCallum J."/>
            <person name="Dzierzon H."/>
            <person name="Deng C."/>
            <person name="Wang Y.Y."/>
            <person name="Barron L."/>
            <person name="Manako K."/>
            <person name="Bowen J."/>
            <person name="Foster T.M."/>
            <person name="Erridge Z.A."/>
            <person name="Tiffin H."/>
            <person name="Waite C.N."/>
            <person name="Davies K.M."/>
            <person name="Grierson E.P."/>
            <person name="Laing W.A."/>
            <person name="Kirk R."/>
            <person name="Chen X."/>
            <person name="Wood M."/>
            <person name="Montefiori M."/>
            <person name="Brummell D.A."/>
            <person name="Schwinn K.E."/>
            <person name="Catanach A."/>
            <person name="Fullerton C."/>
            <person name="Li D."/>
            <person name="Meiyalaghan S."/>
            <person name="Nieuwenhuizen N."/>
            <person name="Read N."/>
            <person name="Prakash R."/>
            <person name="Hunter D."/>
            <person name="Zhang H."/>
            <person name="McKenzie M."/>
            <person name="Knabel M."/>
            <person name="Harris A."/>
            <person name="Allan A.C."/>
            <person name="Gleave A."/>
            <person name="Chen A."/>
            <person name="Janssen B.J."/>
            <person name="Plunkett B."/>
            <person name="Ampomah-Dwamena C."/>
            <person name="Voogd C."/>
            <person name="Leif D."/>
            <person name="Lafferty D."/>
            <person name="Souleyre E.J.F."/>
            <person name="Varkonyi-Gasic E."/>
            <person name="Gambi F."/>
            <person name="Hanley J."/>
            <person name="Yao J.L."/>
            <person name="Cheung J."/>
            <person name="David K.M."/>
            <person name="Warren B."/>
            <person name="Marsh K."/>
            <person name="Snowden K.C."/>
            <person name="Lin-Wang K."/>
            <person name="Brian L."/>
            <person name="Martinez-Sanchez M."/>
            <person name="Wang M."/>
            <person name="Ileperuma N."/>
            <person name="Macnee N."/>
            <person name="Campin R."/>
            <person name="McAtee P."/>
            <person name="Drummond R.S.M."/>
            <person name="Espley R.V."/>
            <person name="Ireland H.S."/>
            <person name="Wu R."/>
            <person name="Atkinson R.G."/>
            <person name="Karunairetnam S."/>
            <person name="Bulley S."/>
            <person name="Chunkath S."/>
            <person name="Hanley Z."/>
            <person name="Storey R."/>
            <person name="Thrimawithana A.H."/>
            <person name="Thomson S."/>
            <person name="David C."/>
            <person name="Testolin R."/>
            <person name="Huang H."/>
            <person name="Hellens R.P."/>
            <person name="Schaffer R.J."/>
        </authorList>
    </citation>
    <scope>NUCLEOTIDE SEQUENCE [LARGE SCALE GENOMIC DNA]</scope>
    <source>
        <strain evidence="21">cv. Red5</strain>
    </source>
</reference>
<evidence type="ECO:0000256" key="8">
    <source>
        <dbReference type="ARBA" id="ARBA00022737"/>
    </source>
</evidence>
<dbReference type="PANTHER" id="PTHR48056:SF69">
    <property type="entry name" value="LEUCINE-RICH REPEAT RECEPTOR PROTEIN KINASE EXS"/>
    <property type="match status" value="1"/>
</dbReference>
<feature type="binding site" evidence="16">
    <location>
        <position position="1062"/>
    </location>
    <ligand>
        <name>ATP</name>
        <dbReference type="ChEBI" id="CHEBI:30616"/>
    </ligand>
</feature>
<evidence type="ECO:0000256" key="3">
    <source>
        <dbReference type="ARBA" id="ARBA00022527"/>
    </source>
</evidence>
<dbReference type="InParanoid" id="A0A2R6Q0U9"/>
<keyword evidence="3" id="KW-0723">Serine/threonine-protein kinase</keyword>
<dbReference type="InterPro" id="IPR008271">
    <property type="entry name" value="Ser/Thr_kinase_AS"/>
</dbReference>
<dbReference type="InterPro" id="IPR001611">
    <property type="entry name" value="Leu-rich_rpt"/>
</dbReference>
<evidence type="ECO:0000256" key="11">
    <source>
        <dbReference type="ARBA" id="ARBA00022840"/>
    </source>
</evidence>
<dbReference type="OMA" id="NLCHTID"/>
<dbReference type="GO" id="GO:0016020">
    <property type="term" value="C:membrane"/>
    <property type="evidence" value="ECO:0007669"/>
    <property type="project" value="UniProtKB-SubCell"/>
</dbReference>
<dbReference type="Pfam" id="PF13855">
    <property type="entry name" value="LRR_8"/>
    <property type="match status" value="2"/>
</dbReference>
<dbReference type="InterPro" id="IPR011009">
    <property type="entry name" value="Kinase-like_dom_sf"/>
</dbReference>
<name>A0A2R6Q0U9_ACTCC</name>
<feature type="region of interest" description="Disordered" evidence="17">
    <location>
        <begin position="1"/>
        <end position="27"/>
    </location>
</feature>
<evidence type="ECO:0000256" key="7">
    <source>
        <dbReference type="ARBA" id="ARBA00022729"/>
    </source>
</evidence>
<dbReference type="InterPro" id="IPR013210">
    <property type="entry name" value="LRR_N_plant-typ"/>
</dbReference>
<keyword evidence="11 16" id="KW-0067">ATP-binding</keyword>
<keyword evidence="13 18" id="KW-0472">Membrane</keyword>
<dbReference type="PROSITE" id="PS50011">
    <property type="entry name" value="PROTEIN_KINASE_DOM"/>
    <property type="match status" value="1"/>
</dbReference>
<dbReference type="FunCoup" id="A0A2R6Q0U9">
    <property type="interactions" value="2183"/>
</dbReference>
<dbReference type="Proteomes" id="UP000241394">
    <property type="component" value="Chromosome LG21"/>
</dbReference>
<dbReference type="Pfam" id="PF00560">
    <property type="entry name" value="LRR_1"/>
    <property type="match status" value="6"/>
</dbReference>
<keyword evidence="9 16" id="KW-0547">Nucleotide-binding</keyword>
<organism evidence="20 21">
    <name type="scientific">Actinidia chinensis var. chinensis</name>
    <name type="common">Chinese soft-hair kiwi</name>
    <dbReference type="NCBI Taxonomy" id="1590841"/>
    <lineage>
        <taxon>Eukaryota</taxon>
        <taxon>Viridiplantae</taxon>
        <taxon>Streptophyta</taxon>
        <taxon>Embryophyta</taxon>
        <taxon>Tracheophyta</taxon>
        <taxon>Spermatophyta</taxon>
        <taxon>Magnoliopsida</taxon>
        <taxon>eudicotyledons</taxon>
        <taxon>Gunneridae</taxon>
        <taxon>Pentapetalae</taxon>
        <taxon>asterids</taxon>
        <taxon>Ericales</taxon>
        <taxon>Actinidiaceae</taxon>
        <taxon>Actinidia</taxon>
    </lineage>
</organism>
<dbReference type="InterPro" id="IPR050647">
    <property type="entry name" value="Plant_LRR-RLKs"/>
</dbReference>
<dbReference type="EMBL" id="NKQK01000021">
    <property type="protein sequence ID" value="PSS00036.1"/>
    <property type="molecule type" value="Genomic_DNA"/>
</dbReference>
<comment type="similarity">
    <text evidence="2">Belongs to the protein kinase superfamily. Ser/Thr protein kinase family.</text>
</comment>
<dbReference type="GO" id="GO:0006952">
    <property type="term" value="P:defense response"/>
    <property type="evidence" value="ECO:0007669"/>
    <property type="project" value="UniProtKB-ARBA"/>
</dbReference>
<evidence type="ECO:0000313" key="20">
    <source>
        <dbReference type="EMBL" id="PSS00036.1"/>
    </source>
</evidence>
<dbReference type="Gramene" id="PSS00036">
    <property type="protein sequence ID" value="PSS00036"/>
    <property type="gene ID" value="CEY00_Acc24003"/>
</dbReference>
<keyword evidence="15" id="KW-0325">Glycoprotein</keyword>
<evidence type="ECO:0000256" key="15">
    <source>
        <dbReference type="ARBA" id="ARBA00023180"/>
    </source>
</evidence>
<evidence type="ECO:0000256" key="5">
    <source>
        <dbReference type="ARBA" id="ARBA00022679"/>
    </source>
</evidence>
<evidence type="ECO:0000256" key="17">
    <source>
        <dbReference type="SAM" id="MobiDB-lite"/>
    </source>
</evidence>
<comment type="subcellular location">
    <subcellularLocation>
        <location evidence="1">Membrane</location>
        <topology evidence="1">Single-pass membrane protein</topology>
    </subcellularLocation>
</comment>
<dbReference type="InterPro" id="IPR032675">
    <property type="entry name" value="LRR_dom_sf"/>
</dbReference>
<evidence type="ECO:0000256" key="4">
    <source>
        <dbReference type="ARBA" id="ARBA00022614"/>
    </source>
</evidence>
<evidence type="ECO:0000256" key="12">
    <source>
        <dbReference type="ARBA" id="ARBA00022989"/>
    </source>
</evidence>
<keyword evidence="14 20" id="KW-0675">Receptor</keyword>
<keyword evidence="5" id="KW-0808">Transferase</keyword>
<evidence type="ECO:0000259" key="19">
    <source>
        <dbReference type="PROSITE" id="PS50011"/>
    </source>
</evidence>
<proteinExistence type="inferred from homology"/>
<dbReference type="Gene3D" id="1.10.510.10">
    <property type="entry name" value="Transferase(Phosphotransferase) domain 1"/>
    <property type="match status" value="1"/>
</dbReference>
<keyword evidence="7" id="KW-0732">Signal</keyword>
<sequence length="1331" mass="145646">MASSSGAAMDRITTPREIKTQSRSSSHQFGNLAFKTKMFNSLTGLKTSGTKRIHQDTSLNKAGLGRENIMNHFPKKEGQFRHDPKSPNDAPHFRYSFIMREQIWIGLFQGQKVYQITTVTTPSPTGYSRRLREQERFGCSSALRKWVHLGVAGGLWLGHREGRDHGWADLYLWERTEDGDNIGISIATKFSESVALKHVIKPNKEVFPFSHARCSLEWTFTATAAAATKAHLHQTHFVNLLSLAKYGKTKPFSHLSVAFLLLLLLLLLLFIWVTPVTSLSPDGQALLSLLSSSDSQSKSSSPVLSSWNPSSPTPCSWQGITCSPQGRVISLSLPNTFLNLSSIPSQISSLSSLQLFNLSSTNISGQIPSSFGSLSHLRLLDLSSNSLSGPIPPEIGRLGSLQFLFLNSNRFSGTIPQTLANLSSLQVLCLQDNALNGSIPSQLGSLISLLEFRIGGNPFLSGEIPSQLGFLTNLTTFGAAATGLSGVIPPTFGNLLSLQTLALYDTEVFGSIPPELGFCSELRNLYLHMNKLAGSIPPQLGKLQKLTSLLLWGNSLTGPIPSDLSNCSSLVVFDASANELTGEIPADLGKLADLEQLHLSDNSLTGLIPWQLSNYTSLTALQLDKNLFSGPIPWQVGDLKSLQSFFFWGNSVSGTIPSTFGNCTELYALDLSRNKLTGPIPEEIFGLKKLSKLLLLGNSLSGGLPQSVSNCQSLVRLRLGENQLSGQVPKEIGKLQNLVFLDLYMNHFSGGLPFEIANVTVLELLDVHNNYITGKIPSQLGDLLNLEQLDLSRNSFAGEIPPSLGNLSYLNKLILDNNLLSGSIPKSIRNLQKLTLLDLSSNRFSGPIPPEIGFITSLTISLDLSSNGFTAEIPESMSGLTQLQSLDLSRNILYGRISILGFLTSLTSLNISYNNFSGPIPVTPFFRTLTSNSFLENPNLCESFDGSTCSSRLARRNGLKSSKTIALVAVILASVAMAIVASWIIVNRNHKYMIEKSLGTASSSSGAEDFSHPWTFTPFHKLNFTMDNILDCLKDENVIGKGCSGVVYKVEMVNGELIAVKKLWKTKKDEEPAVDSFAAEIQILGHIRHRNIVKLLGFCSNKSVKLLLYNYISNGNLQQLLQSNRNLDWETRYKIAVGSAQGLSYLHHDCVPAILHRDVKCNNILLDSKFEAYLADFGLAKLMNSPIYHHVMSRVAGSYGYIAPEYGYTMNITEKSDVYSYGVVLLEILSGRSAVESQVGDGLHIVEWVKKKMGSFEPAVTVLDAKLRGLPDQMVQEMLQTLGIAMFCVNSSPAERPTMKEVVALLMEVKSPPEEWGKISQPLIKQSSNQS</sequence>
<dbReference type="GO" id="GO:0033612">
    <property type="term" value="F:receptor serine/threonine kinase binding"/>
    <property type="evidence" value="ECO:0007669"/>
    <property type="project" value="TreeGrafter"/>
</dbReference>
<feature type="domain" description="Protein kinase" evidence="19">
    <location>
        <begin position="1033"/>
        <end position="1324"/>
    </location>
</feature>
<dbReference type="GO" id="GO:0051707">
    <property type="term" value="P:response to other organism"/>
    <property type="evidence" value="ECO:0007669"/>
    <property type="project" value="UniProtKB-ARBA"/>
</dbReference>
<evidence type="ECO:0000313" key="21">
    <source>
        <dbReference type="Proteomes" id="UP000241394"/>
    </source>
</evidence>
<dbReference type="OrthoDB" id="676979at2759"/>
<dbReference type="Pfam" id="PF08263">
    <property type="entry name" value="LRRNT_2"/>
    <property type="match status" value="1"/>
</dbReference>
<evidence type="ECO:0000256" key="13">
    <source>
        <dbReference type="ARBA" id="ARBA00023136"/>
    </source>
</evidence>
<dbReference type="InterPro" id="IPR000719">
    <property type="entry name" value="Prot_kinase_dom"/>
</dbReference>
<gene>
    <name evidence="20" type="ORF">CEY00_Acc24003</name>
</gene>
<dbReference type="PANTHER" id="PTHR48056">
    <property type="entry name" value="LRR RECEPTOR-LIKE SERINE/THREONINE-PROTEIN KINASE-RELATED"/>
    <property type="match status" value="1"/>
</dbReference>
<evidence type="ECO:0000256" key="14">
    <source>
        <dbReference type="ARBA" id="ARBA00023170"/>
    </source>
</evidence>
<dbReference type="InterPro" id="IPR017441">
    <property type="entry name" value="Protein_kinase_ATP_BS"/>
</dbReference>
<dbReference type="FunFam" id="3.30.200.20:FF:000565">
    <property type="entry name" value="LRR receptor-like serine/threonine-protein kinase RCH1"/>
    <property type="match status" value="1"/>
</dbReference>
<dbReference type="PROSITE" id="PS00108">
    <property type="entry name" value="PROTEIN_KINASE_ST"/>
    <property type="match status" value="1"/>
</dbReference>